<sequence>MVNINWELENMEKEWLEKLEPHDDKGYNKKLMQ</sequence>
<protein>
    <submittedName>
        <fullName evidence="1">Uncharacterized protein</fullName>
    </submittedName>
</protein>
<comment type="caution">
    <text evidence="1">The sequence shown here is derived from an EMBL/GenBank/DDBJ whole genome shotgun (WGS) entry which is preliminary data.</text>
</comment>
<organism evidence="1">
    <name type="scientific">bioreactor metagenome</name>
    <dbReference type="NCBI Taxonomy" id="1076179"/>
    <lineage>
        <taxon>unclassified sequences</taxon>
        <taxon>metagenomes</taxon>
        <taxon>ecological metagenomes</taxon>
    </lineage>
</organism>
<reference evidence="1" key="1">
    <citation type="submission" date="2019-08" db="EMBL/GenBank/DDBJ databases">
        <authorList>
            <person name="Kucharzyk K."/>
            <person name="Murdoch R.W."/>
            <person name="Higgins S."/>
            <person name="Loffler F."/>
        </authorList>
    </citation>
    <scope>NUCLEOTIDE SEQUENCE</scope>
</reference>
<dbReference type="EMBL" id="VSSQ01066129">
    <property type="protein sequence ID" value="MPN18731.1"/>
    <property type="molecule type" value="Genomic_DNA"/>
</dbReference>
<accession>A0A645FW24</accession>
<gene>
    <name evidence="1" type="ORF">SDC9_166094</name>
</gene>
<proteinExistence type="predicted"/>
<name>A0A645FW24_9ZZZZ</name>
<dbReference type="AlphaFoldDB" id="A0A645FW24"/>
<evidence type="ECO:0000313" key="1">
    <source>
        <dbReference type="EMBL" id="MPN18731.1"/>
    </source>
</evidence>